<evidence type="ECO:0000259" key="4">
    <source>
        <dbReference type="PROSITE" id="PS50018"/>
    </source>
</evidence>
<dbReference type="Gene3D" id="2.30.29.30">
    <property type="entry name" value="Pleckstrin-homology domain (PH domain)/Phosphotyrosine-binding domain (PTB)"/>
    <property type="match status" value="1"/>
</dbReference>
<protein>
    <recommendedName>
        <fullName evidence="4">Ras-GAP domain-containing protein</fullName>
    </recommendedName>
</protein>
<dbReference type="OrthoDB" id="28245at2759"/>
<feature type="region of interest" description="Disordered" evidence="3">
    <location>
        <begin position="3410"/>
        <end position="3441"/>
    </location>
</feature>
<sequence>MGASATPQQKVVQILVNRLKNKLPCNSGVSLDRLEADGAIQQAIEALVELSHDSQDIIAWALSELLERLAKQTDASGYLAIEVLQSQLLILKVLSMTMASRWSQARSSSRTSHNYLGAPDSPMTGHTRAHRQGSSDHSIPPPTFQEPLPLDDNCARYVLSVMVLLMRQTSSPDYPLMLPNRFSDLTFRDFEAHPLVTGTPPENSLDSPATPAAHFSRAQTQEAALRAQSSANSVRSGKLSLNSTIHIPATKTTYEKTHMSLVKSTIPVSDLIAEYAGRIVFQISASNWNVVYHRLRTKIHFLASNPADNPDIIDLQLMAHSALDRQRLVQLLNGGRLVADDGHDADYDIELSSLLVSMGREAQVAIAVPLRSAVWNWITAFPQEFNEAIHVRGRTEGAPERVFDLLYLMNPANDEAVFWPTLAILNCTTSDRLSADFQFSLSGTTKTSRKEKKFGEDIMKHAMGNSKLSEIALVCLLDICRAATHVSDNETPLRLVAIDVAHEIKTALSSNPTRKPFWDCTEDIDVAMYAEALVAVFRFLPEQDALSLFAICVEPERSEAVKLCAVRACLTLAQETSGLRRSEVDQYGNMKRTASRPKSKRTSVQPLSDREVLLLAILSLWRTSPYFHMKDITVPGIEEWVDTSNKIWEASLDISVKVSAANCFHLTATALYSLPMAEDPAYSMMVTFLRITLPATLFSIVTNLLHARGDLEAERLWIVIAHQMIELYVKKTDNPAIKGIQTDPARVSAFALAEIALLVALTSADSNVSQLAAKGLRFLANAERQPGAPVNQTVSDEDRSKRNPIYEQLGDPKVMVVAGDLADTLNRTSGAPEAHSKTKCYWRWRALTEIIFDSASENPEGGESHTLPPTWQDQRFQWQNLTLFLAALGGACVQENQDLTSLISVIPAHSLPDEMRAMQNPVPLVGTFISDLTTLLLVSDTQIRDVARDALGAELSPKLYSKLLKHLDEKIRSFQENSSVELNDASLLFLDQFIAVLKLLVENAYGTMEDVLSIDVTSTMLTLASFMTRFNGPPSFRLKTKFCVMCESVCDRTDTLGVRKDIRARHNILDIIIGWIQPTADARGELATIQNDLNMACLRTSVKLLDRLQLRPVDANTGDDSVHVVSRLFNKYSGALLQALEAYHSDIPVKSSKMRISQKEAELRELVITGLSHLVSANTESGFKQCLPLAYDDDNRKRAIFAHVFARVISQGTKFDPEDRSESIARHNRLCEMVLALTICEICPPSEVDMMISVLLNVFDTRATLMKLIKVMIEREVAATDNEANLFRSNTTCTRFLSAFAKIHGYNYLRTLVQPLIKIMVDNSSGYGYDLDPNKAGDQDVARNLQNVTIVAEHFLDIVSSSIPAIPPVDVWPDAKFAATGAFIFLRFISPAVVSPEIIDIELPKESIPVLRRGLMVITKIIQNLANNIFFGKEAHMVVLNSFLKANITNVTRFLSELSKYTPSTTQDENDQWLGTTSDDTDIIVLHRFFDKHADKIGKELLSLSKPSTEGDASALSGKRAWDGLCALLVDLGPPLEIPRLSPLSHDVHPEYIDLMTRFAGRNTREVEEIFLETGVPLDQQAVFILQLSKIDVETLDIELFMYHVFKTFALPDYEDRSFDVILDCTSFASISEVPLQWLKYCAELVPSDIRSRFATTHVLNPNALTQKYLRRLYNVTAGTPFCDTVRAYSSVAELRPHIPPEVFHEILHPLALEQEYPQETFTEATMKIVQPRPIILTVGTTHIRITSVTAQPISPGLSCKTTEIIHLADISDIYNVATGTDTCEFIIRRSRGGVTEYFSSPSRENIVRAIRSAKGRLKEVQAPLTERFSRFSNVPATLLHVGLLSVDMNDEELRGAAYDLLGAVCIYLNYDKSPIVASQAGFIPGDPTAFVTQLSEKIAGFAPQLTLDFIPEVGAAMSSMDKTSQRISCIHYLSPWIKNLALFANPTNSLYERSAARLRDCIRNLADLAATYPDITSTIQKYIWSEVGKLDTVIIDVVLDELVRTATEGGVGTHRCEAIAHAIASLSSISVRGRIYAKLRKVVCKVFMAQPFNVLTEHPNWNEISTLIRFSLVVAPSSGQAGCDQLYVPEIIHSVALVAGCGPPLVRKSVYGIIMNLLQALYISRTEEAVGPPLLQLIKECTTPAKLQLFGLRRETPTSEYTNYDALNDKMCLDTQERLTECLIQIMEVGSGTRGLLNVWRARWMSLITSSAFQVSPAVQTRAFIALGTLATSDVDDDFLYQILVAFNTALSNVTNTHTLSVVSMLRCMCKVVPALPKDSRYICLLFWLAVALLQASHPAFYVEAAHLLRVTLENIEQRGMFQSESVSSFLLKSRVPLEDVTSQLDAIMQISFESSFSFSLASILFKGMRHGGLRDAAESVLRSLLCVTVRAEINNEIPNGFRDSVSLDALGYFLALLPASTTPTAYRRLLDHCKIDDAWLPDAGLNGLEDEDTSAPRIAPAFLGVTDSSIALLVTSFIGTMLMTAQGDDAETEILFALLSDIASSFPQTVSLTYESLQDRIKDVLGNASNPSIIRSVSSIFRISLQDHSRQTTLRGSTSTLSTVDESPAEPGRNHLIALDELGMQGLANNLQFLNRAHATKMINWIPGLSSPSLSHTGVVPALYPAMDEEREKSRPGTPESPLTNSFHHANSTINDLTLALANFSRVPSPEPPTLLVCCCGQDDCENATAWLELKARLESRLTLSAGKVPPIASCAGLIVSEVGQALLERHEAYVRRHEGHKRPQPPADPQGSHGDEESLPDGSALQISELVREKARLEKVRLNQALVNNEVSEVSTKTIMHELQDARATISRLTSQHARSVGWETRLSTAMREKDDMQQERDGESNRAKLAETRFAAMKDKAAKMQSEVRRLQDVLEERTLHRLESSEHILKDARSRLEALHSSQLGQTAMIEQTELTNVLESLVNDNETLKRDNAELQTMLTESREEINALQEEVDEHRAKPPSRTGGKVEPLTPETGRRPLSPADSLTPSESRFTSLGQPQPRHASSHVSIEVEYSLAIDDEDSSSPEKSKTLLLTRSRAVQTDTWPGLLTPSPLPSYISSLSPQDPRSESSSFSDTFTSHLSVLLDRFNGLQNRLSQADALTLTNRLKRQHLKGADVGHLSRSTVTNILSEATNLRSQFRFLLEDDSVVTPCTRKDFRVLFKLFKEIFAELGELRVVLNDVILDPSCALRVSELALNPSKVEEERKEKEREAASSTATGRWMAPISKLFSPTGRGESSGERSGLTRSVSGRGAARPPRFIPKLGPALSASATTVNVEFSGTAVGRSTTSTVASQVKKVEQDAPGPSGPSSAVMDIFAGAPRNATPDPWVVVPKVPRRMQSFLKPVTAKEFDPSTIRRSAIGLRSGGNTISRDVDAVIDVERPIQGDEDADDLAPLLQRTLRRRGLSDSSIHSTYTSHAEELQAQPTSSADASVWPDPHSVFQTLSRTVQTLRNTASGTGAVPGPVEAPVAIAAVRPEQQQRSQAAAERRSASPGLRHLLPNLSSWAAAGNVLEPSAHPFLVGSVRDEAFIPRSRRPGESHGHEFF</sequence>
<comment type="caution">
    <text evidence="5">The sequence shown here is derived from an EMBL/GenBank/DDBJ whole genome shotgun (WGS) entry which is preliminary data.</text>
</comment>
<dbReference type="InterPro" id="IPR008936">
    <property type="entry name" value="Rho_GTPase_activation_prot"/>
</dbReference>
<dbReference type="InterPro" id="IPR001936">
    <property type="entry name" value="RasGAP_dom"/>
</dbReference>
<dbReference type="Gene3D" id="3.40.525.10">
    <property type="entry name" value="CRAL-TRIO lipid binding domain"/>
    <property type="match status" value="1"/>
</dbReference>
<feature type="compositionally biased region" description="Polar residues" evidence="3">
    <location>
        <begin position="3289"/>
        <end position="3299"/>
    </location>
</feature>
<dbReference type="InterPro" id="IPR016024">
    <property type="entry name" value="ARM-type_fold"/>
</dbReference>
<feature type="coiled-coil region" evidence="2">
    <location>
        <begin position="2830"/>
        <end position="2878"/>
    </location>
</feature>
<dbReference type="PANTHER" id="PTHR10194:SF60">
    <property type="entry name" value="RAS GTPASE-ACTIVATING PROTEIN RASKOL"/>
    <property type="match status" value="1"/>
</dbReference>
<evidence type="ECO:0000256" key="2">
    <source>
        <dbReference type="SAM" id="Coils"/>
    </source>
</evidence>
<gene>
    <name evidence="5" type="ORF">D9615_000838</name>
</gene>
<keyword evidence="2" id="KW-0175">Coiled coil</keyword>
<dbReference type="Gene3D" id="1.10.506.10">
    <property type="entry name" value="GTPase Activation - p120gap, domain 1"/>
    <property type="match status" value="2"/>
</dbReference>
<dbReference type="SUPFAM" id="SSF48350">
    <property type="entry name" value="GTPase activation domain, GAP"/>
    <property type="match status" value="1"/>
</dbReference>
<evidence type="ECO:0000256" key="1">
    <source>
        <dbReference type="ARBA" id="ARBA00022468"/>
    </source>
</evidence>
<feature type="region of interest" description="Disordered" evidence="3">
    <location>
        <begin position="2738"/>
        <end position="2764"/>
    </location>
</feature>
<dbReference type="PROSITE" id="PS00509">
    <property type="entry name" value="RAS_GTPASE_ACTIV_1"/>
    <property type="match status" value="1"/>
</dbReference>
<dbReference type="GO" id="GO:0005096">
    <property type="term" value="F:GTPase activator activity"/>
    <property type="evidence" value="ECO:0007669"/>
    <property type="project" value="UniProtKB-KW"/>
</dbReference>
<dbReference type="InterPro" id="IPR039360">
    <property type="entry name" value="Ras_GTPase"/>
</dbReference>
<reference evidence="5 6" key="1">
    <citation type="journal article" date="2020" name="ISME J.">
        <title>Uncovering the hidden diversity of litter-decomposition mechanisms in mushroom-forming fungi.</title>
        <authorList>
            <person name="Floudas D."/>
            <person name="Bentzer J."/>
            <person name="Ahren D."/>
            <person name="Johansson T."/>
            <person name="Persson P."/>
            <person name="Tunlid A."/>
        </authorList>
    </citation>
    <scope>NUCLEOTIDE SEQUENCE [LARGE SCALE GENOMIC DNA]</scope>
    <source>
        <strain evidence="5 6">CBS 661.87</strain>
    </source>
</reference>
<dbReference type="Proteomes" id="UP000565441">
    <property type="component" value="Unassembled WGS sequence"/>
</dbReference>
<organism evidence="5 6">
    <name type="scientific">Tricholomella constricta</name>
    <dbReference type="NCBI Taxonomy" id="117010"/>
    <lineage>
        <taxon>Eukaryota</taxon>
        <taxon>Fungi</taxon>
        <taxon>Dikarya</taxon>
        <taxon>Basidiomycota</taxon>
        <taxon>Agaricomycotina</taxon>
        <taxon>Agaricomycetes</taxon>
        <taxon>Agaricomycetidae</taxon>
        <taxon>Agaricales</taxon>
        <taxon>Tricholomatineae</taxon>
        <taxon>Lyophyllaceae</taxon>
        <taxon>Tricholomella</taxon>
    </lineage>
</organism>
<dbReference type="Pfam" id="PF13716">
    <property type="entry name" value="CRAL_TRIO_2"/>
    <property type="match status" value="1"/>
</dbReference>
<feature type="region of interest" description="Disordered" evidence="3">
    <location>
        <begin position="3289"/>
        <end position="3319"/>
    </location>
</feature>
<dbReference type="InterPro" id="IPR023152">
    <property type="entry name" value="RasGAP_CS"/>
</dbReference>
<dbReference type="InterPro" id="IPR001251">
    <property type="entry name" value="CRAL-TRIO_dom"/>
</dbReference>
<evidence type="ECO:0000313" key="5">
    <source>
        <dbReference type="EMBL" id="KAF5387871.1"/>
    </source>
</evidence>
<feature type="region of interest" description="Disordered" evidence="3">
    <location>
        <begin position="3058"/>
        <end position="3079"/>
    </location>
</feature>
<dbReference type="InterPro" id="IPR036865">
    <property type="entry name" value="CRAL-TRIO_dom_sf"/>
</dbReference>
<feature type="compositionally biased region" description="Polar residues" evidence="3">
    <location>
        <begin position="3412"/>
        <end position="3422"/>
    </location>
</feature>
<feature type="domain" description="Ras-GAP" evidence="4">
    <location>
        <begin position="1247"/>
        <end position="1427"/>
    </location>
</feature>
<keyword evidence="6" id="KW-1185">Reference proteome</keyword>
<proteinExistence type="predicted"/>
<evidence type="ECO:0000313" key="6">
    <source>
        <dbReference type="Proteomes" id="UP000565441"/>
    </source>
</evidence>
<accession>A0A8H5HQR6</accession>
<evidence type="ECO:0000256" key="3">
    <source>
        <dbReference type="SAM" id="MobiDB-lite"/>
    </source>
</evidence>
<feature type="region of interest" description="Disordered" evidence="3">
    <location>
        <begin position="2957"/>
        <end position="3014"/>
    </location>
</feature>
<name>A0A8H5HQR6_9AGAR</name>
<dbReference type="SUPFAM" id="SSF48371">
    <property type="entry name" value="ARM repeat"/>
    <property type="match status" value="1"/>
</dbReference>
<dbReference type="EMBL" id="JAACJP010000001">
    <property type="protein sequence ID" value="KAF5387871.1"/>
    <property type="molecule type" value="Genomic_DNA"/>
</dbReference>
<dbReference type="PANTHER" id="PTHR10194">
    <property type="entry name" value="RAS GTPASE-ACTIVATING PROTEINS"/>
    <property type="match status" value="1"/>
</dbReference>
<feature type="region of interest" description="Disordered" evidence="3">
    <location>
        <begin position="3231"/>
        <end position="3270"/>
    </location>
</feature>
<dbReference type="InterPro" id="IPR011993">
    <property type="entry name" value="PH-like_dom_sf"/>
</dbReference>
<dbReference type="SMART" id="SM00323">
    <property type="entry name" value="RasGAP"/>
    <property type="match status" value="1"/>
</dbReference>
<keyword evidence="1" id="KW-0343">GTPase activation</keyword>
<feature type="region of interest" description="Disordered" evidence="3">
    <location>
        <begin position="109"/>
        <end position="147"/>
    </location>
</feature>
<feature type="compositionally biased region" description="Low complexity" evidence="3">
    <location>
        <begin position="3238"/>
        <end position="3253"/>
    </location>
</feature>
<feature type="compositionally biased region" description="Polar residues" evidence="3">
    <location>
        <begin position="2990"/>
        <end position="3004"/>
    </location>
</feature>
<dbReference type="PROSITE" id="PS50018">
    <property type="entry name" value="RAS_GTPASE_ACTIV_2"/>
    <property type="match status" value="1"/>
</dbReference>